<keyword evidence="1" id="KW-0812">Transmembrane</keyword>
<organism evidence="2 3">
    <name type="scientific">Xenoophorus captivus</name>
    <dbReference type="NCBI Taxonomy" id="1517983"/>
    <lineage>
        <taxon>Eukaryota</taxon>
        <taxon>Metazoa</taxon>
        <taxon>Chordata</taxon>
        <taxon>Craniata</taxon>
        <taxon>Vertebrata</taxon>
        <taxon>Euteleostomi</taxon>
        <taxon>Actinopterygii</taxon>
        <taxon>Neopterygii</taxon>
        <taxon>Teleostei</taxon>
        <taxon>Neoteleostei</taxon>
        <taxon>Acanthomorphata</taxon>
        <taxon>Ovalentaria</taxon>
        <taxon>Atherinomorphae</taxon>
        <taxon>Cyprinodontiformes</taxon>
        <taxon>Goodeidae</taxon>
        <taxon>Xenoophorus</taxon>
    </lineage>
</organism>
<proteinExistence type="predicted"/>
<feature type="transmembrane region" description="Helical" evidence="1">
    <location>
        <begin position="50"/>
        <end position="70"/>
    </location>
</feature>
<dbReference type="EMBL" id="JAHRIN010035985">
    <property type="protein sequence ID" value="MEQ2204296.1"/>
    <property type="molecule type" value="Genomic_DNA"/>
</dbReference>
<keyword evidence="1" id="KW-0472">Membrane</keyword>
<gene>
    <name evidence="2" type="ORF">XENOCAPTIV_011026</name>
</gene>
<evidence type="ECO:0000313" key="2">
    <source>
        <dbReference type="EMBL" id="MEQ2204296.1"/>
    </source>
</evidence>
<accession>A0ABV0R8E3</accession>
<protein>
    <submittedName>
        <fullName evidence="2">Uncharacterized protein</fullName>
    </submittedName>
</protein>
<name>A0ABV0R8E3_9TELE</name>
<comment type="caution">
    <text evidence="2">The sequence shown here is derived from an EMBL/GenBank/DDBJ whole genome shotgun (WGS) entry which is preliminary data.</text>
</comment>
<keyword evidence="3" id="KW-1185">Reference proteome</keyword>
<evidence type="ECO:0000256" key="1">
    <source>
        <dbReference type="SAM" id="Phobius"/>
    </source>
</evidence>
<feature type="non-terminal residue" evidence="2">
    <location>
        <position position="1"/>
    </location>
</feature>
<dbReference type="Proteomes" id="UP001434883">
    <property type="component" value="Unassembled WGS sequence"/>
</dbReference>
<keyword evidence="1" id="KW-1133">Transmembrane helix</keyword>
<sequence>KTLKTEEKDADSQLDFEEFVHYLQDYEKDMKLVVKSLNGKNAGMQLPFRMLAVLTLCFTVTEQILIRFFLF</sequence>
<evidence type="ECO:0000313" key="3">
    <source>
        <dbReference type="Proteomes" id="UP001434883"/>
    </source>
</evidence>
<reference evidence="2 3" key="1">
    <citation type="submission" date="2021-06" db="EMBL/GenBank/DDBJ databases">
        <authorList>
            <person name="Palmer J.M."/>
        </authorList>
    </citation>
    <scope>NUCLEOTIDE SEQUENCE [LARGE SCALE GENOMIC DNA]</scope>
    <source>
        <strain evidence="2 3">XC_2019</strain>
        <tissue evidence="2">Muscle</tissue>
    </source>
</reference>